<keyword evidence="5" id="KW-1185">Reference proteome</keyword>
<dbReference type="InterPro" id="IPR036453">
    <property type="entry name" value="GluRdtase_dimer_dom_sf"/>
</dbReference>
<feature type="region of interest" description="Disordered" evidence="2">
    <location>
        <begin position="458"/>
        <end position="516"/>
    </location>
</feature>
<dbReference type="EMBL" id="CM018031">
    <property type="protein sequence ID" value="KAA8550897.1"/>
    <property type="molecule type" value="Genomic_DNA"/>
</dbReference>
<proteinExistence type="predicted"/>
<evidence type="ECO:0000256" key="2">
    <source>
        <dbReference type="SAM" id="MobiDB-lite"/>
    </source>
</evidence>
<protein>
    <recommendedName>
        <fullName evidence="3">Tetrapyrrole biosynthesis glutamyl-tRNA reductase dimerisation domain-containing protein</fullName>
    </recommendedName>
</protein>
<dbReference type="PANTHER" id="PTHR31348:SF3">
    <property type="entry name" value="EID1-LIKE F-BOX PROTEIN 3"/>
    <property type="match status" value="1"/>
</dbReference>
<evidence type="ECO:0000256" key="1">
    <source>
        <dbReference type="SAM" id="Coils"/>
    </source>
</evidence>
<accession>A0A5J5C9Y2</accession>
<dbReference type="Pfam" id="PF00745">
    <property type="entry name" value="GlutR_dimer"/>
    <property type="match status" value="1"/>
</dbReference>
<dbReference type="GO" id="GO:0033014">
    <property type="term" value="P:tetrapyrrole biosynthetic process"/>
    <property type="evidence" value="ECO:0007669"/>
    <property type="project" value="InterPro"/>
</dbReference>
<name>A0A5J5C9Y2_9ASTE</name>
<dbReference type="SUPFAM" id="SSF69075">
    <property type="entry name" value="Glutamyl tRNA-reductase dimerization domain"/>
    <property type="match status" value="1"/>
</dbReference>
<reference evidence="4 5" key="1">
    <citation type="submission" date="2019-09" db="EMBL/GenBank/DDBJ databases">
        <title>A chromosome-level genome assembly of the Chinese tupelo Nyssa sinensis.</title>
        <authorList>
            <person name="Yang X."/>
            <person name="Kang M."/>
            <person name="Yang Y."/>
            <person name="Xiong H."/>
            <person name="Wang M."/>
            <person name="Zhang Z."/>
            <person name="Wang Z."/>
            <person name="Wu H."/>
            <person name="Ma T."/>
            <person name="Liu J."/>
            <person name="Xi Z."/>
        </authorList>
    </citation>
    <scope>NUCLEOTIDE SEQUENCE [LARGE SCALE GENOMIC DNA]</scope>
    <source>
        <strain evidence="4">J267</strain>
        <tissue evidence="4">Leaf</tissue>
    </source>
</reference>
<organism evidence="4 5">
    <name type="scientific">Nyssa sinensis</name>
    <dbReference type="NCBI Taxonomy" id="561372"/>
    <lineage>
        <taxon>Eukaryota</taxon>
        <taxon>Viridiplantae</taxon>
        <taxon>Streptophyta</taxon>
        <taxon>Embryophyta</taxon>
        <taxon>Tracheophyta</taxon>
        <taxon>Spermatophyta</taxon>
        <taxon>Magnoliopsida</taxon>
        <taxon>eudicotyledons</taxon>
        <taxon>Gunneridae</taxon>
        <taxon>Pentapetalae</taxon>
        <taxon>asterids</taxon>
        <taxon>Cornales</taxon>
        <taxon>Nyssaceae</taxon>
        <taxon>Nyssa</taxon>
    </lineage>
</organism>
<dbReference type="Proteomes" id="UP000325577">
    <property type="component" value="Linkage Group LG0"/>
</dbReference>
<gene>
    <name evidence="4" type="ORF">F0562_002581</name>
</gene>
<dbReference type="GO" id="GO:0008883">
    <property type="term" value="F:glutamyl-tRNA reductase activity"/>
    <property type="evidence" value="ECO:0007669"/>
    <property type="project" value="InterPro"/>
</dbReference>
<evidence type="ECO:0000313" key="4">
    <source>
        <dbReference type="EMBL" id="KAA8550897.1"/>
    </source>
</evidence>
<sequence>MAILPMPSSLKLHPNIPVFNGRMVVVERKLTHVVAASTIAINPSTNTQLNNNPYNTGFDEWSLRPMGSVTDRVLFKDRDSSDLKFTFSKSKSATTDEGLGKEVGIIMQRLERVAERMRELELEKLKSRIRGEISCEETILVENMSREIVSSFLAKPIQYLKSSGGKLEDKLKDLKFLVDLLEQSSLDFYNCYIYKRVYATPLEMQIRCWKMSAHQRPRLSPSNEVSEPGDSGILNERILMLVFESINWDIHVLCKAASVSRKLHAVAKRLLWREMCVYRAPRMVATLANGAPNRRIGGGWHALAKLLFFCCGCEPTRHFQVSQPCRGHFVKATRFSKTSGRSFLTKKCRDDLLYVSDPCEHPMGNKEDDLGIYRGVFRGFMKSRTRHCLIGRRVEFDERVRCPYCGARVWSMTTARLVPKSAARRLGSHDGGLEYFVCVNGHLHGTCWLVPLSSDEDVSDHDEDDDSGVDGHASGSEDGDHSGYGGVHSAGCEDQMVTDGNVSSKKGKGVGGGPAP</sequence>
<feature type="coiled-coil region" evidence="1">
    <location>
        <begin position="103"/>
        <end position="130"/>
    </location>
</feature>
<evidence type="ECO:0000259" key="3">
    <source>
        <dbReference type="Pfam" id="PF00745"/>
    </source>
</evidence>
<dbReference type="AlphaFoldDB" id="A0A5J5C9Y2"/>
<feature type="compositionally biased region" description="Acidic residues" evidence="2">
    <location>
        <begin position="458"/>
        <end position="468"/>
    </location>
</feature>
<evidence type="ECO:0000313" key="5">
    <source>
        <dbReference type="Proteomes" id="UP000325577"/>
    </source>
</evidence>
<dbReference type="InterPro" id="IPR040267">
    <property type="entry name" value="EID1-like"/>
</dbReference>
<feature type="domain" description="Tetrapyrrole biosynthesis glutamyl-tRNA reductase dimerisation" evidence="3">
    <location>
        <begin position="105"/>
        <end position="167"/>
    </location>
</feature>
<dbReference type="GO" id="GO:0050661">
    <property type="term" value="F:NADP binding"/>
    <property type="evidence" value="ECO:0007669"/>
    <property type="project" value="InterPro"/>
</dbReference>
<dbReference type="PANTHER" id="PTHR31348">
    <property type="entry name" value="EID1-LIKE F-BOX PROTEIN 2-RELATED"/>
    <property type="match status" value="1"/>
</dbReference>
<dbReference type="OrthoDB" id="761790at2759"/>
<dbReference type="InterPro" id="IPR015896">
    <property type="entry name" value="4pyrrol_synth_GluRdtase_dimer"/>
</dbReference>
<keyword evidence="1" id="KW-0175">Coiled coil</keyword>